<reference evidence="1" key="1">
    <citation type="submission" date="2022-06" db="EMBL/GenBank/DDBJ databases">
        <authorList>
            <person name="Harrison M."/>
            <person name="Anderman E."/>
            <person name="Dini T."/>
            <person name="Eldabh K."/>
            <person name="Frino T."/>
            <person name="Milavec J."/>
            <person name="Profrock V."/>
            <person name="Qyshkollari T."/>
            <person name="Sayed A."/>
            <person name="Virtue R."/>
            <person name="Bieri S.M."/>
            <person name="Bultje S."/>
            <person name="Chang H."/>
            <person name="Harsh E."/>
            <person name="Harsh J."/>
            <person name="Kok S.K."/>
            <person name="Lacroix V.J."/>
            <person name="McCurdy J.B."/>
            <person name="Nguyen A.V."/>
            <person name="Pastoor E.C."/>
            <person name="Ribbe G.J."/>
            <person name="Schneider L.A."/>
            <person name="Schroeder J.E."/>
            <person name="Steen S.B."/>
            <person name="Stob E.J."/>
            <person name="Sytsema I.L."/>
            <person name="Timmer L.J."/>
            <person name="Tsurho V."/>
            <person name="Van B.A."/>
            <person name="Verhoeven A.R."/>
            <person name="Vroon N.G."/>
            <person name="Wan G."/>
            <person name="Woldt K.M."/>
            <person name="Wertz J.T."/>
            <person name="DeJong R.J."/>
            <person name="Delesalle V.A."/>
            <person name="Garlena R.A."/>
            <person name="Russell D.A."/>
            <person name="Jacobs-Sera D."/>
            <person name="Hatfull G.F."/>
        </authorList>
    </citation>
    <scope>NUCLEOTIDE SEQUENCE</scope>
</reference>
<sequence length="119" mass="13767">MTLERVTIQPRRKPMQAIRWDGDYHTAQTIAWALNGRVLVWCVPAGYEHAMRREDELDRSTSNVRAGAAAFLIIATSGADKGQRYDYGCWIVWNDDDSVVWVLEQDEFDREFEITDDDV</sequence>
<gene>
    <name evidence="1" type="primary">77</name>
    <name evidence="1" type="ORF">SEA_APUNK_77</name>
</gene>
<evidence type="ECO:0000313" key="2">
    <source>
        <dbReference type="Proteomes" id="UP001059489"/>
    </source>
</evidence>
<keyword evidence="2" id="KW-1185">Reference proteome</keyword>
<proteinExistence type="predicted"/>
<name>A0A976YET2_9CAUD</name>
<accession>A0A976YET2</accession>
<protein>
    <submittedName>
        <fullName evidence="1">Uncharacterized protein</fullName>
    </submittedName>
</protein>
<evidence type="ECO:0000313" key="1">
    <source>
        <dbReference type="EMBL" id="UVF61698.1"/>
    </source>
</evidence>
<dbReference type="Proteomes" id="UP001059489">
    <property type="component" value="Segment"/>
</dbReference>
<dbReference type="EMBL" id="ON755186">
    <property type="protein sequence ID" value="UVF61698.1"/>
    <property type="molecule type" value="Genomic_DNA"/>
</dbReference>
<organism evidence="1 2">
    <name type="scientific">Gordonia phage APunk</name>
    <dbReference type="NCBI Taxonomy" id="2926082"/>
    <lineage>
        <taxon>Viruses</taxon>
        <taxon>Duplodnaviria</taxon>
        <taxon>Heunggongvirae</taxon>
        <taxon>Uroviricota</taxon>
        <taxon>Caudoviricetes</taxon>
        <taxon>Stackebrandtviridae</taxon>
        <taxon>Schenleyvirinae</taxon>
        <taxon>Zitchvirus</taxon>
        <taxon>Zitchvirus apunk</taxon>
    </lineage>
</organism>